<proteinExistence type="inferred from homology"/>
<evidence type="ECO:0000313" key="4">
    <source>
        <dbReference type="EMBL" id="KAA1373074.1"/>
    </source>
</evidence>
<keyword evidence="5" id="KW-1185">Reference proteome</keyword>
<comment type="similarity">
    <text evidence="1">Belongs to the CdaR family.</text>
</comment>
<dbReference type="Pfam" id="PF17853">
    <property type="entry name" value="GGDEF_2"/>
    <property type="match status" value="1"/>
</dbReference>
<dbReference type="InterPro" id="IPR051448">
    <property type="entry name" value="CdaR-like_regulators"/>
</dbReference>
<dbReference type="Gene3D" id="1.10.10.2840">
    <property type="entry name" value="PucR C-terminal helix-turn-helix domain"/>
    <property type="match status" value="1"/>
</dbReference>
<evidence type="ECO:0000313" key="5">
    <source>
        <dbReference type="Proteomes" id="UP001515100"/>
    </source>
</evidence>
<accession>A0A641AJY0</accession>
<dbReference type="PANTHER" id="PTHR33744:SF17">
    <property type="entry name" value="CONSERVED PROTEIN"/>
    <property type="match status" value="1"/>
</dbReference>
<dbReference type="Pfam" id="PF13556">
    <property type="entry name" value="HTH_30"/>
    <property type="match status" value="1"/>
</dbReference>
<comment type="caution">
    <text evidence="4">The sequence shown here is derived from an EMBL/GenBank/DDBJ whole genome shotgun (WGS) entry which is preliminary data.</text>
</comment>
<evidence type="ECO:0000256" key="1">
    <source>
        <dbReference type="ARBA" id="ARBA00006754"/>
    </source>
</evidence>
<dbReference type="InterPro" id="IPR042070">
    <property type="entry name" value="PucR_C-HTH_sf"/>
</dbReference>
<dbReference type="InterPro" id="IPR025736">
    <property type="entry name" value="PucR_C-HTH_dom"/>
</dbReference>
<feature type="domain" description="CdaR GGDEF-like" evidence="3">
    <location>
        <begin position="162"/>
        <end position="286"/>
    </location>
</feature>
<gene>
    <name evidence="4" type="ORF">ESP62_018500</name>
</gene>
<dbReference type="Proteomes" id="UP001515100">
    <property type="component" value="Unassembled WGS sequence"/>
</dbReference>
<feature type="domain" description="PucR C-terminal helix-turn-helix" evidence="2">
    <location>
        <begin position="338"/>
        <end position="395"/>
    </location>
</feature>
<evidence type="ECO:0000259" key="3">
    <source>
        <dbReference type="Pfam" id="PF17853"/>
    </source>
</evidence>
<dbReference type="OrthoDB" id="4534407at2"/>
<dbReference type="AlphaFoldDB" id="A0A641AJY0"/>
<evidence type="ECO:0000259" key="2">
    <source>
        <dbReference type="Pfam" id="PF13556"/>
    </source>
</evidence>
<dbReference type="RefSeq" id="WP_129185218.1">
    <property type="nucleotide sequence ID" value="NZ_JAGIOG010000001.1"/>
</dbReference>
<dbReference type="PANTHER" id="PTHR33744">
    <property type="entry name" value="CARBOHYDRATE DIACID REGULATOR"/>
    <property type="match status" value="1"/>
</dbReference>
<sequence>MRDLQGIIDGLADRLHRAVAVDDPHIRLLAHTAHHEQVDAHRVHSIMTLSTSAEIAAYVHRFGIKSANVPVRIPKDDGLEMLARVCLPIRTQGVLQGYLWLIDDDESLTDEQLQDAQDTASEAGEVLFRNHLLDDLRRAKERELLLDMVSSESHLRGHITEEMLSAHGIRPQMSCIVLVVKVVGGASRDATAASLLVESSLRKAIRNLPRVHSLVATREGGVAYALFAFEPFENPLARIRTFGTDVRSEVAAGLPPGTDVRVGIGPTQAEVAGAPLSLRRAMSVMDVVQAVPEFDSVTSWDDLGVYQVLNQFPPDELAEVAIPPGLRALFAASADQWLVDTLDAYLDAAGNVQETSKRLQIHRATLYYRLSRIEEITGSSLGDGRDRLALHLGIKLARLLGELPSAPG</sequence>
<name>A0A641AJY0_9ACTN</name>
<protein>
    <submittedName>
        <fullName evidence="4">PucR family transcriptional regulator</fullName>
    </submittedName>
</protein>
<organism evidence="4 5">
    <name type="scientific">Aeromicrobium fastidiosum</name>
    <dbReference type="NCBI Taxonomy" id="52699"/>
    <lineage>
        <taxon>Bacteria</taxon>
        <taxon>Bacillati</taxon>
        <taxon>Actinomycetota</taxon>
        <taxon>Actinomycetes</taxon>
        <taxon>Propionibacteriales</taxon>
        <taxon>Nocardioidaceae</taxon>
        <taxon>Aeromicrobium</taxon>
    </lineage>
</organism>
<dbReference type="EMBL" id="SDPP02000006">
    <property type="protein sequence ID" value="KAA1373074.1"/>
    <property type="molecule type" value="Genomic_DNA"/>
</dbReference>
<reference evidence="4" key="1">
    <citation type="submission" date="2019-09" db="EMBL/GenBank/DDBJ databases">
        <authorList>
            <person name="Li J."/>
        </authorList>
    </citation>
    <scope>NUCLEOTIDE SEQUENCE [LARGE SCALE GENOMIC DNA]</scope>
    <source>
        <strain evidence="4">NRBC 14897</strain>
    </source>
</reference>
<dbReference type="InterPro" id="IPR041522">
    <property type="entry name" value="CdaR_GGDEF"/>
</dbReference>